<keyword evidence="5 8" id="KW-0812">Transmembrane</keyword>
<sequence>MSITSLPTHRVRANSRLSLTRVRAWLVACAVRPEARLWLVIQLAILHAVLWTFILINLKAAQDVHMDVAEAYGWGQKFLWGYGKHPPLSGWVAGLWFSAFPAADWATYALAMATVGVGMVICWLVALRVVDARRAFLVVVMVALYPIFNFKGFKYNPDLLQLVTLPLLVLAYLNAFEKRSWQSGVLLGLAGALALMTKYWVLTMIGAIGLAALIHPERMRFLLSPAPWVAIVTMALAMIPHIVWLAEAHFVPLTYAGDTYSLQDKSQVHQLVAGYLLHNFGLLALPVALAGLAMALVPPWLTLLVRAPARIVTRAWRRGANSGVNVSQALNVWIIQIVVAFGPPLGALVFSIYMKTDWGISLFFLVPLALVAIPTLRVQSASLFNIAAIWLVLSVATLIASPWIAAREMTANAGNTATYGARSELARELTQAWHARFASRWAVVAGTMETIQPMVFYSADHPSPFTPNEAWASGLTSLDDVKRYGFIGVVDASDERLPKFEKWISETAPNAERIVMTTRRFTHGKPGPSMSWNVYIVPPGK</sequence>
<comment type="subcellular location">
    <subcellularLocation>
        <location evidence="1">Cell membrane</location>
        <topology evidence="1">Multi-pass membrane protein</topology>
    </subcellularLocation>
</comment>
<accession>A0AAE9N5J0</accession>
<keyword evidence="6 8" id="KW-1133">Transmembrane helix</keyword>
<feature type="transmembrane region" description="Helical" evidence="8">
    <location>
        <begin position="383"/>
        <end position="405"/>
    </location>
</feature>
<feature type="transmembrane region" description="Helical" evidence="8">
    <location>
        <begin position="132"/>
        <end position="150"/>
    </location>
</feature>
<feature type="transmembrane region" description="Helical" evidence="8">
    <location>
        <begin position="105"/>
        <end position="126"/>
    </location>
</feature>
<keyword evidence="2" id="KW-1003">Cell membrane</keyword>
<dbReference type="GO" id="GO:0005886">
    <property type="term" value="C:plasma membrane"/>
    <property type="evidence" value="ECO:0007669"/>
    <property type="project" value="UniProtKB-SubCell"/>
</dbReference>
<name>A0AAE9N5J0_9BRAD</name>
<feature type="transmembrane region" description="Helical" evidence="8">
    <location>
        <begin position="330"/>
        <end position="352"/>
    </location>
</feature>
<dbReference type="RefSeq" id="WP_257178681.1">
    <property type="nucleotide sequence ID" value="NZ_CP028989.1"/>
</dbReference>
<keyword evidence="7 8" id="KW-0472">Membrane</keyword>
<evidence type="ECO:0000256" key="7">
    <source>
        <dbReference type="ARBA" id="ARBA00023136"/>
    </source>
</evidence>
<evidence type="ECO:0000313" key="11">
    <source>
        <dbReference type="Proteomes" id="UP001058872"/>
    </source>
</evidence>
<feature type="transmembrane region" description="Helical" evidence="8">
    <location>
        <begin position="188"/>
        <end position="214"/>
    </location>
</feature>
<dbReference type="PANTHER" id="PTHR33908:SF9">
    <property type="entry name" value="BLL5595 PROTEIN"/>
    <property type="match status" value="1"/>
</dbReference>
<feature type="transmembrane region" description="Helical" evidence="8">
    <location>
        <begin position="283"/>
        <end position="309"/>
    </location>
</feature>
<feature type="transmembrane region" description="Helical" evidence="8">
    <location>
        <begin position="226"/>
        <end position="246"/>
    </location>
</feature>
<keyword evidence="3" id="KW-0328">Glycosyltransferase</keyword>
<dbReference type="EMBL" id="CP028989">
    <property type="protein sequence ID" value="UUO65182.1"/>
    <property type="molecule type" value="Genomic_DNA"/>
</dbReference>
<evidence type="ECO:0000313" key="10">
    <source>
        <dbReference type="EMBL" id="UUO65182.1"/>
    </source>
</evidence>
<proteinExistence type="predicted"/>
<gene>
    <name evidence="10" type="ORF">DCM83_08105</name>
</gene>
<organism evidence="10 11">
    <name type="scientific">Bradyrhizobium betae</name>
    <dbReference type="NCBI Taxonomy" id="244734"/>
    <lineage>
        <taxon>Bacteria</taxon>
        <taxon>Pseudomonadati</taxon>
        <taxon>Pseudomonadota</taxon>
        <taxon>Alphaproteobacteria</taxon>
        <taxon>Hyphomicrobiales</taxon>
        <taxon>Nitrobacteraceae</taxon>
        <taxon>Bradyrhizobium</taxon>
    </lineage>
</organism>
<evidence type="ECO:0000256" key="5">
    <source>
        <dbReference type="ARBA" id="ARBA00022692"/>
    </source>
</evidence>
<dbReference type="Proteomes" id="UP001058872">
    <property type="component" value="Chromosome"/>
</dbReference>
<protein>
    <recommendedName>
        <fullName evidence="9">Glycosyltransferase RgtA/B/C/D-like domain-containing protein</fullName>
    </recommendedName>
</protein>
<feature type="domain" description="Glycosyltransferase RgtA/B/C/D-like" evidence="9">
    <location>
        <begin position="84"/>
        <end position="244"/>
    </location>
</feature>
<evidence type="ECO:0000256" key="1">
    <source>
        <dbReference type="ARBA" id="ARBA00004651"/>
    </source>
</evidence>
<evidence type="ECO:0000256" key="3">
    <source>
        <dbReference type="ARBA" id="ARBA00022676"/>
    </source>
</evidence>
<evidence type="ECO:0000256" key="2">
    <source>
        <dbReference type="ARBA" id="ARBA00022475"/>
    </source>
</evidence>
<dbReference type="InterPro" id="IPR038731">
    <property type="entry name" value="RgtA/B/C-like"/>
</dbReference>
<dbReference type="GO" id="GO:0016763">
    <property type="term" value="F:pentosyltransferase activity"/>
    <property type="evidence" value="ECO:0007669"/>
    <property type="project" value="TreeGrafter"/>
</dbReference>
<evidence type="ECO:0000259" key="9">
    <source>
        <dbReference type="Pfam" id="PF13231"/>
    </source>
</evidence>
<feature type="transmembrane region" description="Helical" evidence="8">
    <location>
        <begin position="358"/>
        <end position="376"/>
    </location>
</feature>
<dbReference type="InterPro" id="IPR050297">
    <property type="entry name" value="LipidA_mod_glycosyltrf_83"/>
</dbReference>
<dbReference type="PANTHER" id="PTHR33908">
    <property type="entry name" value="MANNOSYLTRANSFERASE YKCB-RELATED"/>
    <property type="match status" value="1"/>
</dbReference>
<dbReference type="GO" id="GO:0009103">
    <property type="term" value="P:lipopolysaccharide biosynthetic process"/>
    <property type="evidence" value="ECO:0007669"/>
    <property type="project" value="UniProtKB-ARBA"/>
</dbReference>
<evidence type="ECO:0000256" key="8">
    <source>
        <dbReference type="SAM" id="Phobius"/>
    </source>
</evidence>
<dbReference type="AlphaFoldDB" id="A0AAE9N5J0"/>
<evidence type="ECO:0000256" key="4">
    <source>
        <dbReference type="ARBA" id="ARBA00022679"/>
    </source>
</evidence>
<evidence type="ECO:0000256" key="6">
    <source>
        <dbReference type="ARBA" id="ARBA00022989"/>
    </source>
</evidence>
<feature type="transmembrane region" description="Helical" evidence="8">
    <location>
        <begin position="35"/>
        <end position="56"/>
    </location>
</feature>
<keyword evidence="4" id="KW-0808">Transferase</keyword>
<dbReference type="Pfam" id="PF13231">
    <property type="entry name" value="PMT_2"/>
    <property type="match status" value="1"/>
</dbReference>
<reference evidence="10" key="1">
    <citation type="submission" date="2018-04" db="EMBL/GenBank/DDBJ databases">
        <title>Genomes of Endosymbiotic and Endophytic Bradyrhizobium Publication status.</title>
        <authorList>
            <person name="Guha S."/>
            <person name="Jorrin B."/>
            <person name="Sarkar M."/>
            <person name="Poole P.S."/>
            <person name="DasGupta M."/>
        </authorList>
    </citation>
    <scope>NUCLEOTIDE SEQUENCE</scope>
    <source>
        <strain evidence="10">WBOS16</strain>
    </source>
</reference>